<dbReference type="InterPro" id="IPR036683">
    <property type="entry name" value="CO_DH_flav_C_dom_sf"/>
</dbReference>
<dbReference type="PANTHER" id="PTHR42659">
    <property type="entry name" value="XANTHINE DEHYDROGENASE SUBUNIT C-RELATED"/>
    <property type="match status" value="1"/>
</dbReference>
<feature type="domain" description="FAD-binding PCMH-type" evidence="4">
    <location>
        <begin position="1"/>
        <end position="168"/>
    </location>
</feature>
<name>A0A0B4XI32_9HYPH</name>
<dbReference type="AlphaFoldDB" id="A0A0B4XI32"/>
<keyword evidence="3" id="KW-0560">Oxidoreductase</keyword>
<evidence type="ECO:0000256" key="3">
    <source>
        <dbReference type="ARBA" id="ARBA00023002"/>
    </source>
</evidence>
<dbReference type="HOGENOM" id="CLU_058050_0_0_5"/>
<gene>
    <name evidence="5" type="ORF">RGR602_PC02234</name>
</gene>
<dbReference type="Proteomes" id="UP000031368">
    <property type="component" value="Plasmid pRgalR602c"/>
</dbReference>
<dbReference type="InterPro" id="IPR051312">
    <property type="entry name" value="Diverse_Substr_Oxidored"/>
</dbReference>
<dbReference type="Gene3D" id="3.30.465.10">
    <property type="match status" value="1"/>
</dbReference>
<dbReference type="KEGG" id="rga:RGR602_PC02234"/>
<organism evidence="5 6">
    <name type="scientific">Rhizobium gallicum bv. gallicum R602sp</name>
    <dbReference type="NCBI Taxonomy" id="1041138"/>
    <lineage>
        <taxon>Bacteria</taxon>
        <taxon>Pseudomonadati</taxon>
        <taxon>Pseudomonadota</taxon>
        <taxon>Alphaproteobacteria</taxon>
        <taxon>Hyphomicrobiales</taxon>
        <taxon>Rhizobiaceae</taxon>
        <taxon>Rhizobium/Agrobacterium group</taxon>
        <taxon>Rhizobium</taxon>
    </lineage>
</organism>
<keyword evidence="5" id="KW-0614">Plasmid</keyword>
<keyword evidence="6" id="KW-1185">Reference proteome</keyword>
<dbReference type="GO" id="GO:0071949">
    <property type="term" value="F:FAD binding"/>
    <property type="evidence" value="ECO:0007669"/>
    <property type="project" value="InterPro"/>
</dbReference>
<dbReference type="SUPFAM" id="SSF56176">
    <property type="entry name" value="FAD-binding/transporter-associated domain-like"/>
    <property type="match status" value="1"/>
</dbReference>
<accession>A0A0B4XI32</accession>
<evidence type="ECO:0000259" key="4">
    <source>
        <dbReference type="PROSITE" id="PS51387"/>
    </source>
</evidence>
<protein>
    <submittedName>
        <fullName evidence="5">Molybdopterin dehydrogenase FAD-binding protein</fullName>
    </submittedName>
</protein>
<proteinExistence type="predicted"/>
<dbReference type="PROSITE" id="PS51387">
    <property type="entry name" value="FAD_PCMH"/>
    <property type="match status" value="1"/>
</dbReference>
<dbReference type="SUPFAM" id="SSF55447">
    <property type="entry name" value="CO dehydrogenase flavoprotein C-terminal domain-like"/>
    <property type="match status" value="1"/>
</dbReference>
<keyword evidence="1" id="KW-0285">Flavoprotein</keyword>
<dbReference type="Gene3D" id="3.30.43.10">
    <property type="entry name" value="Uridine Diphospho-n-acetylenolpyruvylglucosamine Reductase, domain 2"/>
    <property type="match status" value="1"/>
</dbReference>
<evidence type="ECO:0000313" key="5">
    <source>
        <dbReference type="EMBL" id="AJD46253.1"/>
    </source>
</evidence>
<dbReference type="InterPro" id="IPR016169">
    <property type="entry name" value="FAD-bd_PCMH_sub2"/>
</dbReference>
<evidence type="ECO:0000256" key="1">
    <source>
        <dbReference type="ARBA" id="ARBA00022630"/>
    </source>
</evidence>
<keyword evidence="2" id="KW-0274">FAD</keyword>
<dbReference type="GO" id="GO:0016491">
    <property type="term" value="F:oxidoreductase activity"/>
    <property type="evidence" value="ECO:0007669"/>
    <property type="project" value="UniProtKB-KW"/>
</dbReference>
<dbReference type="InterPro" id="IPR005107">
    <property type="entry name" value="CO_DH_flav_C"/>
</dbReference>
<dbReference type="Gene3D" id="3.30.390.50">
    <property type="entry name" value="CO dehydrogenase flavoprotein, C-terminal domain"/>
    <property type="match status" value="1"/>
</dbReference>
<dbReference type="Pfam" id="PF00941">
    <property type="entry name" value="FAD_binding_5"/>
    <property type="match status" value="1"/>
</dbReference>
<dbReference type="PANTHER" id="PTHR42659:SF2">
    <property type="entry name" value="XANTHINE DEHYDROGENASE SUBUNIT C-RELATED"/>
    <property type="match status" value="1"/>
</dbReference>
<dbReference type="Pfam" id="PF03450">
    <property type="entry name" value="CO_deh_flav_C"/>
    <property type="match status" value="1"/>
</dbReference>
<evidence type="ECO:0000313" key="6">
    <source>
        <dbReference type="Proteomes" id="UP000031368"/>
    </source>
</evidence>
<dbReference type="InterPro" id="IPR036318">
    <property type="entry name" value="FAD-bd_PCMH-like_sf"/>
</dbReference>
<dbReference type="RefSeq" id="WP_040116275.1">
    <property type="nucleotide sequence ID" value="NZ_CP006880.1"/>
</dbReference>
<evidence type="ECO:0000256" key="2">
    <source>
        <dbReference type="ARBA" id="ARBA00022827"/>
    </source>
</evidence>
<sequence length="283" mass="30239">MRYYTPRSCEEAVAILASGQHDVLAGGTDYYPALRDRPATRDLIDISRIDELRTIRREGDGWRLGAVTTWSDVARANLPPLFHGLQAAAREVGALQVQNAGTIAGNVCNASPAADGVPPLLTLDAEVEIASCEGRRTVPLSDFITGVRRTVMRPGELVTAILVPHRNAASAFLKLGARRYLVISIAMVAVLLEADGSGRVARARIAVGACSPIARRIKALESELAGQPLNGEILASVVELRHLSVLSPIDDIRADRAYRLEAATELLRRALRAALATAGELAA</sequence>
<reference evidence="5 6" key="1">
    <citation type="submission" date="2013-11" db="EMBL/GenBank/DDBJ databases">
        <title>Complete genome sequence of Rhizobium gallicum bv. gallicum R602.</title>
        <authorList>
            <person name="Bustos P."/>
            <person name="Santamaria R.I."/>
            <person name="Lozano L."/>
            <person name="Acosta J.L."/>
            <person name="Ormeno-Orrillo E."/>
            <person name="Rogel M.A."/>
            <person name="Romero D."/>
            <person name="Cevallos M.A."/>
            <person name="Martinez-Romero E."/>
            <person name="Gonzalez V."/>
        </authorList>
    </citation>
    <scope>NUCLEOTIDE SEQUENCE [LARGE SCALE GENOMIC DNA]</scope>
    <source>
        <strain evidence="5 6">R602</strain>
        <plasmid evidence="5 6">pRgalR602c</plasmid>
    </source>
</reference>
<dbReference type="InterPro" id="IPR016167">
    <property type="entry name" value="FAD-bd_PCMH_sub1"/>
</dbReference>
<geneLocation type="plasmid" evidence="5 6">
    <name>pRgalR602c</name>
</geneLocation>
<dbReference type="InterPro" id="IPR002346">
    <property type="entry name" value="Mopterin_DH_FAD-bd"/>
</dbReference>
<dbReference type="InterPro" id="IPR016166">
    <property type="entry name" value="FAD-bd_PCMH"/>
</dbReference>
<dbReference type="SMART" id="SM01092">
    <property type="entry name" value="CO_deh_flav_C"/>
    <property type="match status" value="1"/>
</dbReference>
<dbReference type="EMBL" id="CP006880">
    <property type="protein sequence ID" value="AJD46253.1"/>
    <property type="molecule type" value="Genomic_DNA"/>
</dbReference>